<reference evidence="2" key="1">
    <citation type="submission" date="2016-06" db="EMBL/GenBank/DDBJ databases">
        <title>Sequence analysis of three plasmids from Pseudomonas fragi A22, a psychrophile isolated from soil sample around Arcitc Ocean.</title>
        <authorList>
            <person name="Sun Y."/>
            <person name="Zhai R."/>
            <person name="Jiang Y."/>
            <person name="Jiang Y."/>
            <person name="Shao W."/>
        </authorList>
    </citation>
    <scope>NUCLEOTIDE SEQUENCE</scope>
    <source>
        <strain evidence="2">A22</strain>
        <plasmid evidence="2">pPFL</plasmid>
    </source>
</reference>
<dbReference type="EMBL" id="KX353852">
    <property type="protein sequence ID" value="APA32336.1"/>
    <property type="molecule type" value="Genomic_DNA"/>
</dbReference>
<dbReference type="AlphaFoldDB" id="A0A1I9WJL7"/>
<evidence type="ECO:0000313" key="2">
    <source>
        <dbReference type="EMBL" id="APA32336.1"/>
    </source>
</evidence>
<proteinExistence type="predicted"/>
<organism evidence="2">
    <name type="scientific">Pseudomonas fragi</name>
    <dbReference type="NCBI Taxonomy" id="296"/>
    <lineage>
        <taxon>Bacteria</taxon>
        <taxon>Pseudomonadati</taxon>
        <taxon>Pseudomonadota</taxon>
        <taxon>Gammaproteobacteria</taxon>
        <taxon>Pseudomonadales</taxon>
        <taxon>Pseudomonadaceae</taxon>
        <taxon>Pseudomonas</taxon>
    </lineage>
</organism>
<name>A0A1I9WJL7_PSEFR</name>
<sequence length="149" mass="16657">MRHTIDEAALLVRRTRRSLYRAMTEGRLAYDLDTDGRRYIDTTELLRAYGAFDPQSQDVTPIMSHGVTVPNDLGEIIAKAVAKAVSEAVEPLRQEIEKLRNENFEQRLIEYKPQNPSQANPPTTNEPSALKETGSGKPQSFADLLAGMN</sequence>
<accession>A0A1I9WJL7</accession>
<keyword evidence="2" id="KW-0614">Plasmid</keyword>
<geneLocation type="plasmid" evidence="2">
    <name>pPFL</name>
</geneLocation>
<protein>
    <submittedName>
        <fullName evidence="2">Putative entry exclusion protein</fullName>
    </submittedName>
</protein>
<feature type="compositionally biased region" description="Polar residues" evidence="1">
    <location>
        <begin position="114"/>
        <end position="127"/>
    </location>
</feature>
<feature type="region of interest" description="Disordered" evidence="1">
    <location>
        <begin position="111"/>
        <end position="149"/>
    </location>
</feature>
<evidence type="ECO:0000256" key="1">
    <source>
        <dbReference type="SAM" id="MobiDB-lite"/>
    </source>
</evidence>